<accession>B0SXT0</accession>
<dbReference type="EMBL" id="CP000927">
    <property type="protein sequence ID" value="ABZ73292.1"/>
    <property type="molecule type" value="Genomic_DNA"/>
</dbReference>
<evidence type="ECO:0000313" key="1">
    <source>
        <dbReference type="EMBL" id="ABZ73292.1"/>
    </source>
</evidence>
<sequence length="232" mass="25040">MSQANSSNAPKGAVAVLTGDIVRSQRLGSGGMALVHATFHEAVASLNRRWPGLVMGEAQFFRGDAWQLALSRPEMFLRVALFIRARLLSVGASMDTRIAVGLGGVEIFDDEAVSRSVGEAFTLSGHSLDEMGSRVDMWVNVPEAVRGSFFWLPPLLSLCSTLVGRWKPKQAYNVSLALLATNKKQEALAKDARVKRQTLGISLTSAGWPALEDVLTMIEDLDFDGLLRGPAA</sequence>
<reference evidence="1" key="1">
    <citation type="submission" date="2008-01" db="EMBL/GenBank/DDBJ databases">
        <title>Complete sequence of chromosome of Caulobacter sp. K31.</title>
        <authorList>
            <consortium name="US DOE Joint Genome Institute"/>
            <person name="Copeland A."/>
            <person name="Lucas S."/>
            <person name="Lapidus A."/>
            <person name="Barry K."/>
            <person name="Glavina del Rio T."/>
            <person name="Dalin E."/>
            <person name="Tice H."/>
            <person name="Pitluck S."/>
            <person name="Bruce D."/>
            <person name="Goodwin L."/>
            <person name="Thompson L.S."/>
            <person name="Brettin T."/>
            <person name="Detter J.C."/>
            <person name="Han C."/>
            <person name="Schmutz J."/>
            <person name="Larimer F."/>
            <person name="Land M."/>
            <person name="Hauser L."/>
            <person name="Kyrpides N."/>
            <person name="Kim E."/>
            <person name="Stephens C."/>
            <person name="Richardson P."/>
        </authorList>
    </citation>
    <scope>NUCLEOTIDE SEQUENCE [LARGE SCALE GENOMIC DNA]</scope>
    <source>
        <strain evidence="1">K31</strain>
    </source>
</reference>
<name>B0SXT0_CAUSK</name>
<gene>
    <name evidence="1" type="ordered locus">Caul_4168</name>
</gene>
<dbReference type="HOGENOM" id="CLU_085936_0_0_5"/>
<dbReference type="OrthoDB" id="7210707at2"/>
<dbReference type="STRING" id="366602.Caul_4168"/>
<dbReference type="KEGG" id="cak:Caul_4168"/>
<proteinExistence type="predicted"/>
<dbReference type="AlphaFoldDB" id="B0SXT0"/>
<protein>
    <submittedName>
        <fullName evidence="1">Uncharacterized protein</fullName>
    </submittedName>
</protein>
<organism evidence="1">
    <name type="scientific">Caulobacter sp. (strain K31)</name>
    <dbReference type="NCBI Taxonomy" id="366602"/>
    <lineage>
        <taxon>Bacteria</taxon>
        <taxon>Pseudomonadati</taxon>
        <taxon>Pseudomonadota</taxon>
        <taxon>Alphaproteobacteria</taxon>
        <taxon>Caulobacterales</taxon>
        <taxon>Caulobacteraceae</taxon>
        <taxon>Caulobacter</taxon>
    </lineage>
</organism>
<dbReference type="eggNOG" id="COG2114">
    <property type="taxonomic scope" value="Bacteria"/>
</dbReference>